<reference evidence="1" key="1">
    <citation type="journal article" date="2015" name="Nature">
        <title>Complex archaea that bridge the gap between prokaryotes and eukaryotes.</title>
        <authorList>
            <person name="Spang A."/>
            <person name="Saw J.H."/>
            <person name="Jorgensen S.L."/>
            <person name="Zaremba-Niedzwiedzka K."/>
            <person name="Martijn J."/>
            <person name="Lind A.E."/>
            <person name="van Eijk R."/>
            <person name="Schleper C."/>
            <person name="Guy L."/>
            <person name="Ettema T.J."/>
        </authorList>
    </citation>
    <scope>NUCLEOTIDE SEQUENCE</scope>
</reference>
<evidence type="ECO:0000313" key="1">
    <source>
        <dbReference type="EMBL" id="KKL67253.1"/>
    </source>
</evidence>
<dbReference type="EMBL" id="LAZR01026927">
    <property type="protein sequence ID" value="KKL67253.1"/>
    <property type="molecule type" value="Genomic_DNA"/>
</dbReference>
<protein>
    <submittedName>
        <fullName evidence="1">Uncharacterized protein</fullName>
    </submittedName>
</protein>
<accession>A0A0F9DZR3</accession>
<comment type="caution">
    <text evidence="1">The sequence shown here is derived from an EMBL/GenBank/DDBJ whole genome shotgun (WGS) entry which is preliminary data.</text>
</comment>
<proteinExistence type="predicted"/>
<name>A0A0F9DZR3_9ZZZZ</name>
<gene>
    <name evidence="1" type="ORF">LCGC14_2136880</name>
</gene>
<organism evidence="1">
    <name type="scientific">marine sediment metagenome</name>
    <dbReference type="NCBI Taxonomy" id="412755"/>
    <lineage>
        <taxon>unclassified sequences</taxon>
        <taxon>metagenomes</taxon>
        <taxon>ecological metagenomes</taxon>
    </lineage>
</organism>
<dbReference type="AlphaFoldDB" id="A0A0F9DZR3"/>
<feature type="non-terminal residue" evidence="1">
    <location>
        <position position="80"/>
    </location>
</feature>
<sequence>MAKRNYNWLPKPKKLNRKYGVTWNADGDATVIPLKRQLNDRSVRGSIHSSCCDCGLTHLYAFEVFRGPDGDYFLTKRAYR</sequence>